<organism evidence="1 2">
    <name type="scientific">Panagrolaimus sp. JU765</name>
    <dbReference type="NCBI Taxonomy" id="591449"/>
    <lineage>
        <taxon>Eukaryota</taxon>
        <taxon>Metazoa</taxon>
        <taxon>Ecdysozoa</taxon>
        <taxon>Nematoda</taxon>
        <taxon>Chromadorea</taxon>
        <taxon>Rhabditida</taxon>
        <taxon>Tylenchina</taxon>
        <taxon>Panagrolaimomorpha</taxon>
        <taxon>Panagrolaimoidea</taxon>
        <taxon>Panagrolaimidae</taxon>
        <taxon>Panagrolaimus</taxon>
    </lineage>
</organism>
<accession>A0AC34RST3</accession>
<evidence type="ECO:0000313" key="1">
    <source>
        <dbReference type="Proteomes" id="UP000887576"/>
    </source>
</evidence>
<protein>
    <submittedName>
        <fullName evidence="2">7TM GPCR serpentine receptor class x (Srx) domain-containing protein</fullName>
    </submittedName>
</protein>
<name>A0AC34RST3_9BILA</name>
<proteinExistence type="predicted"/>
<dbReference type="Proteomes" id="UP000887576">
    <property type="component" value="Unplaced"/>
</dbReference>
<evidence type="ECO:0000313" key="2">
    <source>
        <dbReference type="WBParaSite" id="JU765_v2.g9908.t1"/>
    </source>
</evidence>
<reference evidence="2" key="1">
    <citation type="submission" date="2022-11" db="UniProtKB">
        <authorList>
            <consortium name="WormBaseParasite"/>
        </authorList>
    </citation>
    <scope>IDENTIFICATION</scope>
</reference>
<dbReference type="WBParaSite" id="JU765_v2.g9908.t1">
    <property type="protein sequence ID" value="JU765_v2.g9908.t1"/>
    <property type="gene ID" value="JU765_v2.g9908"/>
</dbReference>
<sequence>MSVVVEMTTTEVVEDFKDPGAVQRDGIIAGGVILIVGICGLTANLTAIRIIKTVPSLRNCFGNLLLLHATGEAGIMIIFIFWAAPISFFQLEISQTIYGLKIGHFGLFLWFVCLYVQLFKSINRLMAIASPISYRIIFADKNSKYVILAVIFLCLLHSILYFFPECDFYFDADNHIWTFAPTNCGEVMSYYIDFLFCNSFMGVILVIDGITFIFIQRGKKLINKKNKREIQFFMQACATSFVYVLELASFHLVWRLTSDPWLLFCSTSLAWELCHVIDG</sequence>